<evidence type="ECO:0000313" key="2">
    <source>
        <dbReference type="Proteomes" id="UP000887116"/>
    </source>
</evidence>
<name>A0A8X6GCL8_TRICU</name>
<gene>
    <name evidence="1" type="ORF">TNCT_492971</name>
</gene>
<dbReference type="Proteomes" id="UP000887116">
    <property type="component" value="Unassembled WGS sequence"/>
</dbReference>
<protein>
    <submittedName>
        <fullName evidence="1">Uncharacterized protein</fullName>
    </submittedName>
</protein>
<reference evidence="1" key="1">
    <citation type="submission" date="2020-07" db="EMBL/GenBank/DDBJ databases">
        <title>Multicomponent nature underlies the extraordinary mechanical properties of spider dragline silk.</title>
        <authorList>
            <person name="Kono N."/>
            <person name="Nakamura H."/>
            <person name="Mori M."/>
            <person name="Yoshida Y."/>
            <person name="Ohtoshi R."/>
            <person name="Malay A.D."/>
            <person name="Moran D.A.P."/>
            <person name="Tomita M."/>
            <person name="Numata K."/>
            <person name="Arakawa K."/>
        </authorList>
    </citation>
    <scope>NUCLEOTIDE SEQUENCE</scope>
</reference>
<dbReference type="EMBL" id="BMAO01025354">
    <property type="protein sequence ID" value="GFR02056.1"/>
    <property type="molecule type" value="Genomic_DNA"/>
</dbReference>
<proteinExistence type="predicted"/>
<evidence type="ECO:0000313" key="1">
    <source>
        <dbReference type="EMBL" id="GFR02056.1"/>
    </source>
</evidence>
<organism evidence="1 2">
    <name type="scientific">Trichonephila clavata</name>
    <name type="common">Joro spider</name>
    <name type="synonym">Nephila clavata</name>
    <dbReference type="NCBI Taxonomy" id="2740835"/>
    <lineage>
        <taxon>Eukaryota</taxon>
        <taxon>Metazoa</taxon>
        <taxon>Ecdysozoa</taxon>
        <taxon>Arthropoda</taxon>
        <taxon>Chelicerata</taxon>
        <taxon>Arachnida</taxon>
        <taxon>Araneae</taxon>
        <taxon>Araneomorphae</taxon>
        <taxon>Entelegynae</taxon>
        <taxon>Araneoidea</taxon>
        <taxon>Nephilidae</taxon>
        <taxon>Trichonephila</taxon>
    </lineage>
</organism>
<sequence>MEGKYVLQDHKACNICSQVYPTIHQTESPKPLWKPAREISMVYAASWEKHLSSDYYSLFLGDDILFIDLRIPESLRRAIVINWYFFVFRRLISACVASKMYDDEVIEFHFLDS</sequence>
<comment type="caution">
    <text evidence="1">The sequence shown here is derived from an EMBL/GenBank/DDBJ whole genome shotgun (WGS) entry which is preliminary data.</text>
</comment>
<accession>A0A8X6GCL8</accession>
<dbReference type="AlphaFoldDB" id="A0A8X6GCL8"/>
<keyword evidence="2" id="KW-1185">Reference proteome</keyword>